<sequence length="934" mass="103147">MLMSWLRPQSTTSNCPGNVKVSARPLDQMSFLENTDSRPESIVSACTSHHHPPPPTLTGSAPAGVGDSNPTVPCTGSGTRGASPLVWSFFLVKALPLPSLTSSPTDLSIGVPTADTTPVSPSFLSASLLQVIDGGATGQPPPDNPTTLGVASTRRPQRRRGARAQRKPTQTKICTENVRSLTKVVRALVDREAHNVQLPPAQQEAAESTPSRPPRSASRPRNPSPPGDQRSNRFNREGLGQQQRDGNVDPGRVRSRSRHTQATHSGAAEPLAAARDNPDRDRGEAEDVRRNPTSIFDRLGRPRIYQRIGRERSVDKPTESHDRRIDHLQRQLDQLVGQQYGMEQVGTVDPPFTPVVMASPYPVRFKMPSVTSYDGSTDADEHLENYQAHMLIQNANEAALCKSFCLTLTGAARQWYRRMALGSIGCFKELADSFAAAFLGSKTRKLGASHLFGIKQGEAETLKKYLERFDNAIIQVKSCTDDTLIQAFREGVKDTRLVWTLAYDKPPPFAHLRGIALRHAKYIRGLRLVARVQPRLPGRKTDRNQPDQSRPEKGKAAAVENTRTDFNSGLRTPAGRFQQYTPLVTTIEHVLNQVSSRGLLRDPPPLRADRIWKNQNKYYNFHKNVGHDTKDCIQLRDQIELLIRDGHLREFVERIITPAGPSGKTAPAVRQNPGPSNRTNEPEQEHIVHTIFGGTATGDSVSSRRSYAHQARRFAHGDFINMAEHISKICRQDSTPITFTDDEADRLLHPHNDALIREIQVADNIIRRVLIDNGSSANIMFMDAFSRLRIEEAVLTPAQTPLYEFAGECVRTAGTVSLPVTIGDGTERVTRMVEFIVVDRSSVYNVILGRPTLNALKAVVSTYHLAMKFPTGSGVGVFRGNQEGARKCYLEAVNKVCRKVPAPDTVAAIFTADEIEAPRGEVKCLSNLDSRIPE</sequence>
<proteinExistence type="predicted"/>
<name>A0AA88DR84_FICCA</name>
<keyword evidence="4" id="KW-1185">Reference proteome</keyword>
<feature type="region of interest" description="Disordered" evidence="1">
    <location>
        <begin position="37"/>
        <end position="78"/>
    </location>
</feature>
<feature type="region of interest" description="Disordered" evidence="1">
    <location>
        <begin position="195"/>
        <end position="297"/>
    </location>
</feature>
<feature type="compositionally biased region" description="Basic and acidic residues" evidence="1">
    <location>
        <begin position="539"/>
        <end position="555"/>
    </location>
</feature>
<dbReference type="InterPro" id="IPR021109">
    <property type="entry name" value="Peptidase_aspartic_dom_sf"/>
</dbReference>
<accession>A0AA88DR84</accession>
<dbReference type="Pfam" id="PF03732">
    <property type="entry name" value="Retrotrans_gag"/>
    <property type="match status" value="1"/>
</dbReference>
<dbReference type="Gene3D" id="2.40.70.10">
    <property type="entry name" value="Acid Proteases"/>
    <property type="match status" value="1"/>
</dbReference>
<feature type="domain" description="Retrotransposon gag" evidence="2">
    <location>
        <begin position="404"/>
        <end position="493"/>
    </location>
</feature>
<evidence type="ECO:0000259" key="2">
    <source>
        <dbReference type="Pfam" id="PF03732"/>
    </source>
</evidence>
<feature type="region of interest" description="Disordered" evidence="1">
    <location>
        <begin position="133"/>
        <end position="175"/>
    </location>
</feature>
<dbReference type="Proteomes" id="UP001187192">
    <property type="component" value="Unassembled WGS sequence"/>
</dbReference>
<dbReference type="PANTHER" id="PTHR33240">
    <property type="entry name" value="OS08G0508500 PROTEIN"/>
    <property type="match status" value="1"/>
</dbReference>
<evidence type="ECO:0000313" key="3">
    <source>
        <dbReference type="EMBL" id="GMN59821.1"/>
    </source>
</evidence>
<feature type="region of interest" description="Disordered" evidence="1">
    <location>
        <begin position="534"/>
        <end position="558"/>
    </location>
</feature>
<dbReference type="PANTHER" id="PTHR33240:SF15">
    <property type="entry name" value="GAG-PRO-LIKE PROTEIN"/>
    <property type="match status" value="1"/>
</dbReference>
<evidence type="ECO:0000256" key="1">
    <source>
        <dbReference type="SAM" id="MobiDB-lite"/>
    </source>
</evidence>
<comment type="caution">
    <text evidence="3">The sequence shown here is derived from an EMBL/GenBank/DDBJ whole genome shotgun (WGS) entry which is preliminary data.</text>
</comment>
<dbReference type="CDD" id="cd00303">
    <property type="entry name" value="retropepsin_like"/>
    <property type="match status" value="1"/>
</dbReference>
<protein>
    <recommendedName>
        <fullName evidence="2">Retrotransposon gag domain-containing protein</fullName>
    </recommendedName>
</protein>
<feature type="region of interest" description="Disordered" evidence="1">
    <location>
        <begin position="658"/>
        <end position="682"/>
    </location>
</feature>
<feature type="compositionally biased region" description="Basic and acidic residues" evidence="1">
    <location>
        <begin position="276"/>
        <end position="290"/>
    </location>
</feature>
<reference evidence="3" key="1">
    <citation type="submission" date="2023-07" db="EMBL/GenBank/DDBJ databases">
        <title>draft genome sequence of fig (Ficus carica).</title>
        <authorList>
            <person name="Takahashi T."/>
            <person name="Nishimura K."/>
        </authorList>
    </citation>
    <scope>NUCLEOTIDE SEQUENCE</scope>
</reference>
<dbReference type="InterPro" id="IPR005162">
    <property type="entry name" value="Retrotrans_gag_dom"/>
</dbReference>
<evidence type="ECO:0000313" key="4">
    <source>
        <dbReference type="Proteomes" id="UP001187192"/>
    </source>
</evidence>
<organism evidence="3 4">
    <name type="scientific">Ficus carica</name>
    <name type="common">Common fig</name>
    <dbReference type="NCBI Taxonomy" id="3494"/>
    <lineage>
        <taxon>Eukaryota</taxon>
        <taxon>Viridiplantae</taxon>
        <taxon>Streptophyta</taxon>
        <taxon>Embryophyta</taxon>
        <taxon>Tracheophyta</taxon>
        <taxon>Spermatophyta</taxon>
        <taxon>Magnoliopsida</taxon>
        <taxon>eudicotyledons</taxon>
        <taxon>Gunneridae</taxon>
        <taxon>Pentapetalae</taxon>
        <taxon>rosids</taxon>
        <taxon>fabids</taxon>
        <taxon>Rosales</taxon>
        <taxon>Moraceae</taxon>
        <taxon>Ficeae</taxon>
        <taxon>Ficus</taxon>
    </lineage>
</organism>
<feature type="compositionally biased region" description="Basic residues" evidence="1">
    <location>
        <begin position="155"/>
        <end position="166"/>
    </location>
</feature>
<feature type="compositionally biased region" description="Polar residues" evidence="1">
    <location>
        <begin position="68"/>
        <end position="77"/>
    </location>
</feature>
<dbReference type="AlphaFoldDB" id="A0AA88DR84"/>
<gene>
    <name evidence="3" type="ORF">TIFTF001_028909</name>
</gene>
<dbReference type="EMBL" id="BTGU01000091">
    <property type="protein sequence ID" value="GMN59821.1"/>
    <property type="molecule type" value="Genomic_DNA"/>
</dbReference>